<dbReference type="EMBL" id="CP046883">
    <property type="protein sequence ID" value="QNH95374.1"/>
    <property type="molecule type" value="Genomic_DNA"/>
</dbReference>
<dbReference type="PANTHER" id="PTHR43606">
    <property type="entry name" value="PHOSPHATASE, PUTATIVE (AFU_ORTHOLOGUE AFUA_6G08710)-RELATED"/>
    <property type="match status" value="1"/>
</dbReference>
<dbReference type="InterPro" id="IPR018946">
    <property type="entry name" value="PhoD-like_MPP"/>
</dbReference>
<dbReference type="CDD" id="cd07389">
    <property type="entry name" value="MPP_PhoD"/>
    <property type="match status" value="1"/>
</dbReference>
<dbReference type="PANTHER" id="PTHR43606:SF2">
    <property type="entry name" value="ALKALINE PHOSPHATASE FAMILY PROTEIN (AFU_ORTHOLOGUE AFUA_5G03860)"/>
    <property type="match status" value="1"/>
</dbReference>
<dbReference type="SUPFAM" id="SSF56300">
    <property type="entry name" value="Metallo-dependent phosphatases"/>
    <property type="match status" value="1"/>
</dbReference>
<evidence type="ECO:0000313" key="2">
    <source>
        <dbReference type="Proteomes" id="UP000515275"/>
    </source>
</evidence>
<dbReference type="Pfam" id="PF09423">
    <property type="entry name" value="PhoD"/>
    <property type="match status" value="1"/>
</dbReference>
<keyword evidence="2" id="KW-1185">Reference proteome</keyword>
<dbReference type="Gene3D" id="2.60.40.380">
    <property type="entry name" value="Purple acid phosphatase-like, N-terminal"/>
    <property type="match status" value="1"/>
</dbReference>
<dbReference type="InterPro" id="IPR038607">
    <property type="entry name" value="PhoD-like_sf"/>
</dbReference>
<organism evidence="1 2">
    <name type="scientific">Corynebacterium anserum</name>
    <dbReference type="NCBI Taxonomy" id="2684406"/>
    <lineage>
        <taxon>Bacteria</taxon>
        <taxon>Bacillati</taxon>
        <taxon>Actinomycetota</taxon>
        <taxon>Actinomycetes</taxon>
        <taxon>Mycobacteriales</taxon>
        <taxon>Corynebacteriaceae</taxon>
        <taxon>Corynebacterium</taxon>
    </lineage>
</organism>
<dbReference type="Pfam" id="PF16655">
    <property type="entry name" value="PhoD_N"/>
    <property type="match status" value="1"/>
</dbReference>
<reference evidence="1 2" key="1">
    <citation type="submission" date="2019-12" db="EMBL/GenBank/DDBJ databases">
        <title>Corynebacterium sp. nov., isolated from feces of the Anser Albifrons in China.</title>
        <authorList>
            <person name="Liu Q."/>
        </authorList>
    </citation>
    <scope>NUCLEOTIDE SEQUENCE [LARGE SCALE GENOMIC DNA]</scope>
    <source>
        <strain evidence="1 2">23H37-10</strain>
    </source>
</reference>
<dbReference type="RefSeq" id="WP_185769665.1">
    <property type="nucleotide sequence ID" value="NZ_CP046883.1"/>
</dbReference>
<dbReference type="AlphaFoldDB" id="A0A7G7YLK4"/>
<dbReference type="InterPro" id="IPR029052">
    <property type="entry name" value="Metallo-depent_PP-like"/>
</dbReference>
<dbReference type="Proteomes" id="UP000515275">
    <property type="component" value="Chromosome"/>
</dbReference>
<gene>
    <name evidence="1" type="ORF">GP473_00485</name>
</gene>
<dbReference type="Gene3D" id="3.60.21.70">
    <property type="entry name" value="PhoD-like phosphatase"/>
    <property type="match status" value="1"/>
</dbReference>
<protein>
    <submittedName>
        <fullName evidence="1">Alkaline phosphatase</fullName>
    </submittedName>
</protein>
<proteinExistence type="predicted"/>
<dbReference type="InterPro" id="IPR032093">
    <property type="entry name" value="PhoD_N"/>
</dbReference>
<dbReference type="InterPro" id="IPR052900">
    <property type="entry name" value="Phospholipid_Metab_Enz"/>
</dbReference>
<sequence length="569" mass="63349">MTKSISRRRALQTGVIATASFATASAFTSSVSADTPSHTAPDDHVVFQHSVASGDPYAHSVILWTRVTSHPGDYAGRNKGVDTHLRWEVAQDDSFTSIISSGEVLVTSDTDMTAKVEATGLQPYTGYSYRFIVQSGPYKGQISPIGHARTAPASGQHVKELRFALFSCANWEAGYFSAYQDMADRGDIDYALHVGDYIYEYKRGEYTGKSGAVRDHLPAHEIVTLQDYRERYAQYRTDPNLQAAHEACPWIVTWDDHEFANDVYSGGAEGHDPQTEGPWITRRNAAMRAYLEWQPIRATQVSAGGHIYRNLNFGPLAELNMLDLRTYRNKQVEFSAIRKVDDESRTMLGSEQFSWLARKLTSSHATWNLIGNSVMITPVLIPPLDPETSLAVTQLLGLPEEGMPYNVDQWDGYAAERRRLLHMLQDKGVDNAIFLTGDIHSSWANDVPVEPGKYPSKRPAAVEIVCTSITSSNIDDIVKLPEDNPLSLTAEGAFTGLNRYIKYLDFDSHGYTVVQVTPEYVHADYLLLTPDGKLQPNQPLTRKMSARTYRGKGISQHGDAINPHFHSAR</sequence>
<evidence type="ECO:0000313" key="1">
    <source>
        <dbReference type="EMBL" id="QNH95374.1"/>
    </source>
</evidence>
<dbReference type="KEGG" id="cans:GP473_00485"/>
<dbReference type="PROSITE" id="PS51318">
    <property type="entry name" value="TAT"/>
    <property type="match status" value="1"/>
</dbReference>
<name>A0A7G7YLK4_9CORY</name>
<accession>A0A7G7YLK4</accession>
<dbReference type="InterPro" id="IPR006311">
    <property type="entry name" value="TAT_signal"/>
</dbReference>